<comment type="similarity">
    <text evidence="1">Belongs to the ArsC family.</text>
</comment>
<dbReference type="PANTHER" id="PTHR30041">
    <property type="entry name" value="ARSENATE REDUCTASE"/>
    <property type="match status" value="1"/>
</dbReference>
<comment type="caution">
    <text evidence="2">The sequence shown here is derived from an EMBL/GenBank/DDBJ whole genome shotgun (WGS) entry which is preliminary data.</text>
</comment>
<dbReference type="InterPro" id="IPR036249">
    <property type="entry name" value="Thioredoxin-like_sf"/>
</dbReference>
<proteinExistence type="inferred from homology"/>
<evidence type="ECO:0000313" key="2">
    <source>
        <dbReference type="EMBL" id="MBU9737226.1"/>
    </source>
</evidence>
<gene>
    <name evidence="2" type="ORF">KTH89_11815</name>
</gene>
<dbReference type="Proteomes" id="UP000712157">
    <property type="component" value="Unassembled WGS sequence"/>
</dbReference>
<dbReference type="AlphaFoldDB" id="A0A949K566"/>
<dbReference type="RefSeq" id="WP_238721841.1">
    <property type="nucleotide sequence ID" value="NZ_JAHQCW010000018.1"/>
</dbReference>
<accession>A0A949K566</accession>
<dbReference type="Pfam" id="PF03960">
    <property type="entry name" value="ArsC"/>
    <property type="match status" value="1"/>
</dbReference>
<dbReference type="PANTHER" id="PTHR30041:SF8">
    <property type="entry name" value="PROTEIN YFFB"/>
    <property type="match status" value="1"/>
</dbReference>
<dbReference type="Gene3D" id="3.40.30.10">
    <property type="entry name" value="Glutaredoxin"/>
    <property type="match status" value="1"/>
</dbReference>
<evidence type="ECO:0000256" key="1">
    <source>
        <dbReference type="PROSITE-ProRule" id="PRU01282"/>
    </source>
</evidence>
<dbReference type="PROSITE" id="PS51353">
    <property type="entry name" value="ARSC"/>
    <property type="match status" value="1"/>
</dbReference>
<dbReference type="InterPro" id="IPR006660">
    <property type="entry name" value="Arsenate_reductase-like"/>
</dbReference>
<sequence length="113" mass="13090">MNIQIFGTKKCNDTKKAERFFKERGIKYQFIDMKEKGMSKGEFTSVARANGGIEKMINWEGKDQDTLALLKYIADEDKLEKILENPQVIRTPVVRNGKQSTLGYRPEVWKGWS</sequence>
<evidence type="ECO:0000313" key="3">
    <source>
        <dbReference type="Proteomes" id="UP000712157"/>
    </source>
</evidence>
<organism evidence="2 3">
    <name type="scientific">Diplocloster agilis</name>
    <dbReference type="NCBI Taxonomy" id="2850323"/>
    <lineage>
        <taxon>Bacteria</taxon>
        <taxon>Bacillati</taxon>
        <taxon>Bacillota</taxon>
        <taxon>Clostridia</taxon>
        <taxon>Lachnospirales</taxon>
        <taxon>Lachnospiraceae</taxon>
        <taxon>Diplocloster</taxon>
    </lineage>
</organism>
<protein>
    <submittedName>
        <fullName evidence="2">Arsenate reductase family protein</fullName>
    </submittedName>
</protein>
<dbReference type="CDD" id="cd02977">
    <property type="entry name" value="ArsC_family"/>
    <property type="match status" value="1"/>
</dbReference>
<keyword evidence="3" id="KW-1185">Reference proteome</keyword>
<name>A0A949K566_9FIRM</name>
<reference evidence="2" key="1">
    <citation type="submission" date="2021-06" db="EMBL/GenBank/DDBJ databases">
        <title>Description of novel taxa of the family Lachnospiraceae.</title>
        <authorList>
            <person name="Chaplin A.V."/>
            <person name="Sokolova S.R."/>
            <person name="Pikina A.P."/>
            <person name="Korzhanova M."/>
            <person name="Belova V."/>
            <person name="Korostin D."/>
            <person name="Efimov B.A."/>
        </authorList>
    </citation>
    <scope>NUCLEOTIDE SEQUENCE</scope>
    <source>
        <strain evidence="2">ASD5720</strain>
    </source>
</reference>
<dbReference type="EMBL" id="JAHQCW010000018">
    <property type="protein sequence ID" value="MBU9737226.1"/>
    <property type="molecule type" value="Genomic_DNA"/>
</dbReference>
<dbReference type="SUPFAM" id="SSF52833">
    <property type="entry name" value="Thioredoxin-like"/>
    <property type="match status" value="1"/>
</dbReference>